<dbReference type="PANTHER" id="PTHR10091:SF0">
    <property type="entry name" value="GALACTOSE MUTAROTASE"/>
    <property type="match status" value="1"/>
</dbReference>
<feature type="chain" id="PRO_5046793478" description="Aldose 1-epimerase" evidence="9">
    <location>
        <begin position="20"/>
        <end position="382"/>
    </location>
</feature>
<evidence type="ECO:0000313" key="11">
    <source>
        <dbReference type="Proteomes" id="UP001597051"/>
    </source>
</evidence>
<comment type="caution">
    <text evidence="10">The sequence shown here is derived from an EMBL/GenBank/DDBJ whole genome shotgun (WGS) entry which is preliminary data.</text>
</comment>
<dbReference type="EMBL" id="JBHTIZ010000001">
    <property type="protein sequence ID" value="MFD0982864.1"/>
    <property type="molecule type" value="Genomic_DNA"/>
</dbReference>
<evidence type="ECO:0000256" key="8">
    <source>
        <dbReference type="PIRNR" id="PIRNR005096"/>
    </source>
</evidence>
<dbReference type="EC" id="5.1.3.3" evidence="8"/>
<dbReference type="InterPro" id="IPR011013">
    <property type="entry name" value="Gal_mutarotase_sf_dom"/>
</dbReference>
<dbReference type="SUPFAM" id="SSF74650">
    <property type="entry name" value="Galactose mutarotase-like"/>
    <property type="match status" value="1"/>
</dbReference>
<feature type="signal peptide" evidence="9">
    <location>
        <begin position="1"/>
        <end position="19"/>
    </location>
</feature>
<proteinExistence type="inferred from homology"/>
<comment type="pathway">
    <text evidence="2 8">Carbohydrate metabolism; hexose metabolism.</text>
</comment>
<evidence type="ECO:0000256" key="4">
    <source>
        <dbReference type="ARBA" id="ARBA00011245"/>
    </source>
</evidence>
<organism evidence="10 11">
    <name type="scientific">Flavobacterium myungsuense</name>
    <dbReference type="NCBI Taxonomy" id="651823"/>
    <lineage>
        <taxon>Bacteria</taxon>
        <taxon>Pseudomonadati</taxon>
        <taxon>Bacteroidota</taxon>
        <taxon>Flavobacteriia</taxon>
        <taxon>Flavobacteriales</taxon>
        <taxon>Flavobacteriaceae</taxon>
        <taxon>Flavobacterium</taxon>
    </lineage>
</organism>
<comment type="catalytic activity">
    <reaction evidence="8">
        <text>alpha-D-glucose = beta-D-glucose</text>
        <dbReference type="Rhea" id="RHEA:10264"/>
        <dbReference type="ChEBI" id="CHEBI:15903"/>
        <dbReference type="ChEBI" id="CHEBI:17925"/>
        <dbReference type="EC" id="5.1.3.3"/>
    </reaction>
</comment>
<keyword evidence="6 8" id="KW-0413">Isomerase</keyword>
<dbReference type="CDD" id="cd09019">
    <property type="entry name" value="galactose_mutarotase_like"/>
    <property type="match status" value="1"/>
</dbReference>
<dbReference type="NCBIfam" id="NF008277">
    <property type="entry name" value="PRK11055.1"/>
    <property type="match status" value="1"/>
</dbReference>
<gene>
    <name evidence="10" type="ORF">ACFQ0S_00065</name>
</gene>
<keyword evidence="5" id="KW-0106">Calcium</keyword>
<name>A0ABW3IXZ8_9FLAO</name>
<evidence type="ECO:0000313" key="10">
    <source>
        <dbReference type="EMBL" id="MFD0982864.1"/>
    </source>
</evidence>
<dbReference type="InterPro" id="IPR014718">
    <property type="entry name" value="GH-type_carb-bd"/>
</dbReference>
<dbReference type="InterPro" id="IPR015443">
    <property type="entry name" value="Aldose_1-epimerase"/>
</dbReference>
<keyword evidence="7 8" id="KW-0119">Carbohydrate metabolism</keyword>
<reference evidence="11" key="1">
    <citation type="journal article" date="2019" name="Int. J. Syst. Evol. Microbiol.">
        <title>The Global Catalogue of Microorganisms (GCM) 10K type strain sequencing project: providing services to taxonomists for standard genome sequencing and annotation.</title>
        <authorList>
            <consortium name="The Broad Institute Genomics Platform"/>
            <consortium name="The Broad Institute Genome Sequencing Center for Infectious Disease"/>
            <person name="Wu L."/>
            <person name="Ma J."/>
        </authorList>
    </citation>
    <scope>NUCLEOTIDE SEQUENCE [LARGE SCALE GENOMIC DNA]</scope>
    <source>
        <strain evidence="11">CECT 7649</strain>
    </source>
</reference>
<dbReference type="Pfam" id="PF01263">
    <property type="entry name" value="Aldose_epim"/>
    <property type="match status" value="1"/>
</dbReference>
<sequence>MKKQSVFFVLITLFICSKAISQSNLNNSECAPLNPENFNKMIDGKQVSLFLLKNGNLTAAITNYGGRIVSLCAPDKNGQTADVVLGFKSIEDYLKATGVYHGAIVGRVIGRIAKGTFELDGKTQSLTINSGANHQHGGLKGFHNQVWDVKTVTDSSLVLSYISVDGEMGYPGTLIVEARYQLTSNNELTLKLLATTDKTTIVNLSNHAFFNLSGEGNGPILGHILTIPSNYFCAVNPDKIKTGEILKAAGTPFDFRKGKPIGKDIILENANEQLKIAGGYDQSYVLKKKKSNKIVLAATVVDPKSGRKLEVLTNNLGVHFFSANFFKGNDIGKMGKPLHFRESFALETQDYNSSNQKSFPTLLLKPGEKYETYTVYHFSSIK</sequence>
<dbReference type="InterPro" id="IPR008183">
    <property type="entry name" value="Aldose_1/G6P_1-epimerase"/>
</dbReference>
<evidence type="ECO:0000256" key="5">
    <source>
        <dbReference type="ARBA" id="ARBA00022837"/>
    </source>
</evidence>
<evidence type="ECO:0000256" key="2">
    <source>
        <dbReference type="ARBA" id="ARBA00005028"/>
    </source>
</evidence>
<evidence type="ECO:0000256" key="1">
    <source>
        <dbReference type="ARBA" id="ARBA00001913"/>
    </source>
</evidence>
<comment type="subunit">
    <text evidence="4">Monomer.</text>
</comment>
<dbReference type="Gene3D" id="2.70.98.10">
    <property type="match status" value="1"/>
</dbReference>
<dbReference type="PANTHER" id="PTHR10091">
    <property type="entry name" value="ALDOSE-1-EPIMERASE"/>
    <property type="match status" value="1"/>
</dbReference>
<dbReference type="InterPro" id="IPR047215">
    <property type="entry name" value="Galactose_mutarotase-like"/>
</dbReference>
<keyword evidence="11" id="KW-1185">Reference proteome</keyword>
<comment type="similarity">
    <text evidence="3 8">Belongs to the aldose epimerase family.</text>
</comment>
<dbReference type="PIRSF" id="PIRSF005096">
    <property type="entry name" value="GALM"/>
    <property type="match status" value="1"/>
</dbReference>
<dbReference type="RefSeq" id="WP_379753805.1">
    <property type="nucleotide sequence ID" value="NZ_JBHSYB010000010.1"/>
</dbReference>
<dbReference type="GO" id="GO:0016853">
    <property type="term" value="F:isomerase activity"/>
    <property type="evidence" value="ECO:0007669"/>
    <property type="project" value="UniProtKB-KW"/>
</dbReference>
<evidence type="ECO:0000256" key="6">
    <source>
        <dbReference type="ARBA" id="ARBA00023235"/>
    </source>
</evidence>
<evidence type="ECO:0000256" key="3">
    <source>
        <dbReference type="ARBA" id="ARBA00006206"/>
    </source>
</evidence>
<evidence type="ECO:0000256" key="7">
    <source>
        <dbReference type="ARBA" id="ARBA00023277"/>
    </source>
</evidence>
<comment type="cofactor">
    <cofactor evidence="1">
        <name>Ca(2+)</name>
        <dbReference type="ChEBI" id="CHEBI:29108"/>
    </cofactor>
</comment>
<evidence type="ECO:0000256" key="9">
    <source>
        <dbReference type="SAM" id="SignalP"/>
    </source>
</evidence>
<keyword evidence="9" id="KW-0732">Signal</keyword>
<accession>A0ABW3IXZ8</accession>
<dbReference type="Proteomes" id="UP001597051">
    <property type="component" value="Unassembled WGS sequence"/>
</dbReference>
<protein>
    <recommendedName>
        <fullName evidence="8">Aldose 1-epimerase</fullName>
        <ecNumber evidence="8">5.1.3.3</ecNumber>
    </recommendedName>
</protein>